<dbReference type="Pfam" id="PF01977">
    <property type="entry name" value="UbiD"/>
    <property type="match status" value="1"/>
</dbReference>
<dbReference type="GO" id="GO:0005737">
    <property type="term" value="C:cytoplasm"/>
    <property type="evidence" value="ECO:0007669"/>
    <property type="project" value="TreeGrafter"/>
</dbReference>
<dbReference type="InterPro" id="IPR048304">
    <property type="entry name" value="UbiD_Rift_dom"/>
</dbReference>
<name>D8WWN2_9FIRM</name>
<dbReference type="PANTHER" id="PTHR30108">
    <property type="entry name" value="3-OCTAPRENYL-4-HYDROXYBENZOATE CARBOXY-LYASE-RELATED"/>
    <property type="match status" value="1"/>
</dbReference>
<feature type="non-terminal residue" evidence="3">
    <location>
        <position position="206"/>
    </location>
</feature>
<dbReference type="PANTHER" id="PTHR30108:SF17">
    <property type="entry name" value="FERULIC ACID DECARBOXYLASE 1"/>
    <property type="match status" value="1"/>
</dbReference>
<evidence type="ECO:0000259" key="1">
    <source>
        <dbReference type="Pfam" id="PF01977"/>
    </source>
</evidence>
<dbReference type="GO" id="GO:0046281">
    <property type="term" value="P:cinnamic acid catabolic process"/>
    <property type="evidence" value="ECO:0007669"/>
    <property type="project" value="TreeGrafter"/>
</dbReference>
<organism evidence="3">
    <name type="scientific">Clostridia bacterium enrichment culture clone BF</name>
    <dbReference type="NCBI Taxonomy" id="857391"/>
    <lineage>
        <taxon>Bacteria</taxon>
        <taxon>Bacillati</taxon>
        <taxon>Bacillota</taxon>
        <taxon>Clostridia</taxon>
        <taxon>environmental samples</taxon>
    </lineage>
</organism>
<sequence length="206" mass="22982">MLFRDFLDELKRCGELTEIAEKIHWDQEVAAVTAMSQQKGGAALHFTQVQDGNGSSLVGALFSGPGTLYGNPGGRTPWTKMAIALGFNRDISYEELCEELLKRRERPMRPTVVSSGPCKEVVKVDDEASLADFPFPRHYAKDGGRYLTAGVLAVKDYYGRWANWGVYRAMVLSPRELVVNISPESQAGRLLAEYEQHSKPMPCCFF</sequence>
<dbReference type="Pfam" id="PF20695">
    <property type="entry name" value="UbiD_N"/>
    <property type="match status" value="1"/>
</dbReference>
<evidence type="ECO:0000259" key="2">
    <source>
        <dbReference type="Pfam" id="PF20695"/>
    </source>
</evidence>
<dbReference type="AlphaFoldDB" id="D8WWN2"/>
<dbReference type="InterPro" id="IPR002830">
    <property type="entry name" value="UbiD"/>
</dbReference>
<dbReference type="GO" id="GO:0033494">
    <property type="term" value="P:ferulate metabolic process"/>
    <property type="evidence" value="ECO:0007669"/>
    <property type="project" value="TreeGrafter"/>
</dbReference>
<reference evidence="3" key="1">
    <citation type="journal article" date="2010" name="Environ. Microbiol.">
        <title>Identification of enzymes involved in anaerobic benzene degradation by a strictly anaerobic iron-reducing enrichment culture.</title>
        <authorList>
            <person name="Abu Laban N."/>
            <person name="Selesi D."/>
            <person name="Rattei T."/>
            <person name="Tischler P."/>
            <person name="Meckenstock R.U."/>
        </authorList>
    </citation>
    <scope>NUCLEOTIDE SEQUENCE</scope>
</reference>
<feature type="domain" description="3-octaprenyl-4-hydroxybenzoate carboxy-lyase-like N-terminal" evidence="2">
    <location>
        <begin position="7"/>
        <end position="99"/>
    </location>
</feature>
<feature type="domain" description="3-octaprenyl-4-hydroxybenzoate carboxy-lyase-like Rift-related" evidence="1">
    <location>
        <begin position="114"/>
        <end position="204"/>
    </location>
</feature>
<protein>
    <submittedName>
        <fullName evidence="3">Putative 3-polyprenyl-4-hydroxybenzoate carboxy-lyase</fullName>
    </submittedName>
</protein>
<proteinExistence type="predicted"/>
<dbReference type="SUPFAM" id="SSF50475">
    <property type="entry name" value="FMN-binding split barrel"/>
    <property type="match status" value="1"/>
</dbReference>
<keyword evidence="3" id="KW-0456">Lyase</keyword>
<evidence type="ECO:0000313" key="3">
    <source>
        <dbReference type="EMBL" id="ADJ93986.1"/>
    </source>
</evidence>
<accession>D8WWN2</accession>
<dbReference type="GO" id="GO:0016831">
    <property type="term" value="F:carboxy-lyase activity"/>
    <property type="evidence" value="ECO:0007669"/>
    <property type="project" value="InterPro"/>
</dbReference>
<dbReference type="EMBL" id="GU357976">
    <property type="protein sequence ID" value="ADJ93986.1"/>
    <property type="molecule type" value="Genomic_DNA"/>
</dbReference>
<dbReference type="InterPro" id="IPR049383">
    <property type="entry name" value="UbiD-like_N"/>
</dbReference>